<evidence type="ECO:0000313" key="7">
    <source>
        <dbReference type="Proteomes" id="UP000034273"/>
    </source>
</evidence>
<comment type="caution">
    <text evidence="6">The sequence shown here is derived from an EMBL/GenBank/DDBJ whole genome shotgun (WGS) entry which is preliminary data.</text>
</comment>
<dbReference type="AlphaFoldDB" id="A0A0G1ZTS5"/>
<proteinExistence type="predicted"/>
<dbReference type="EMBL" id="LCQW01000031">
    <property type="protein sequence ID" value="KKW22954.1"/>
    <property type="molecule type" value="Genomic_DNA"/>
</dbReference>
<reference evidence="6 7" key="1">
    <citation type="journal article" date="2015" name="Nature">
        <title>rRNA introns, odd ribosomes, and small enigmatic genomes across a large radiation of phyla.</title>
        <authorList>
            <person name="Brown C.T."/>
            <person name="Hug L.A."/>
            <person name="Thomas B.C."/>
            <person name="Sharon I."/>
            <person name="Castelle C.J."/>
            <person name="Singh A."/>
            <person name="Wilkins M.J."/>
            <person name="Williams K.H."/>
            <person name="Banfield J.F."/>
        </authorList>
    </citation>
    <scope>NUCLEOTIDE SEQUENCE [LARGE SCALE GENOMIC DNA]</scope>
</reference>
<dbReference type="Pfam" id="PF01934">
    <property type="entry name" value="HepT-like"/>
    <property type="match status" value="1"/>
</dbReference>
<accession>A0A0G1ZTS5</accession>
<evidence type="ECO:0000256" key="3">
    <source>
        <dbReference type="ARBA" id="ARBA00022722"/>
    </source>
</evidence>
<dbReference type="GO" id="GO:0110001">
    <property type="term" value="C:toxin-antitoxin complex"/>
    <property type="evidence" value="ECO:0007669"/>
    <property type="project" value="InterPro"/>
</dbReference>
<dbReference type="InterPro" id="IPR051813">
    <property type="entry name" value="HepT_RNase_toxin"/>
</dbReference>
<sequence>MKDNNVYIDLIIAACKKISEYITGLDESAFLKQSIVQSAVLMQLQIVGEIAKKLDEKTTSKIDAPWKMIVGLRNLISHDYFALELGTIWKIAAADIPDLEEKLHAYLKTLGTSYVPPFGDTTPLME</sequence>
<evidence type="ECO:0000256" key="2">
    <source>
        <dbReference type="ARBA" id="ARBA00022649"/>
    </source>
</evidence>
<keyword evidence="1" id="KW-0597">Phosphoprotein</keyword>
<dbReference type="Proteomes" id="UP000034273">
    <property type="component" value="Unassembled WGS sequence"/>
</dbReference>
<keyword evidence="5" id="KW-0378">Hydrolase</keyword>
<dbReference type="PANTHER" id="PTHR34139:SF1">
    <property type="entry name" value="RNASE MJ1380-RELATED"/>
    <property type="match status" value="1"/>
</dbReference>
<keyword evidence="3" id="KW-0540">Nuclease</keyword>
<dbReference type="GO" id="GO:0000166">
    <property type="term" value="F:nucleotide binding"/>
    <property type="evidence" value="ECO:0007669"/>
    <property type="project" value="UniProtKB-KW"/>
</dbReference>
<keyword evidence="2" id="KW-1277">Toxin-antitoxin system</keyword>
<dbReference type="PANTHER" id="PTHR34139">
    <property type="entry name" value="UPF0331 PROTEIN MJ0127"/>
    <property type="match status" value="1"/>
</dbReference>
<protein>
    <recommendedName>
        <fullName evidence="8">DUF86 domain-containing protein</fullName>
    </recommendedName>
</protein>
<evidence type="ECO:0000256" key="4">
    <source>
        <dbReference type="ARBA" id="ARBA00022741"/>
    </source>
</evidence>
<evidence type="ECO:0000313" key="6">
    <source>
        <dbReference type="EMBL" id="KKW22954.1"/>
    </source>
</evidence>
<name>A0A0G1ZTS5_9BACT</name>
<evidence type="ECO:0008006" key="8">
    <source>
        <dbReference type="Google" id="ProtNLM"/>
    </source>
</evidence>
<keyword evidence="4" id="KW-0547">Nucleotide-binding</keyword>
<dbReference type="InterPro" id="IPR008201">
    <property type="entry name" value="HepT-like"/>
</dbReference>
<evidence type="ECO:0000256" key="5">
    <source>
        <dbReference type="ARBA" id="ARBA00022801"/>
    </source>
</evidence>
<dbReference type="GO" id="GO:0004540">
    <property type="term" value="F:RNA nuclease activity"/>
    <property type="evidence" value="ECO:0007669"/>
    <property type="project" value="InterPro"/>
</dbReference>
<organism evidence="6 7">
    <name type="scientific">Candidatus Kaiserbacteria bacterium GW2011_GWA2_52_12</name>
    <dbReference type="NCBI Taxonomy" id="1618671"/>
    <lineage>
        <taxon>Bacteria</taxon>
        <taxon>Candidatus Kaiseribacteriota</taxon>
    </lineage>
</organism>
<dbReference type="STRING" id="1618671.UY67_C0031G0003"/>
<dbReference type="GO" id="GO:0016787">
    <property type="term" value="F:hydrolase activity"/>
    <property type="evidence" value="ECO:0007669"/>
    <property type="project" value="UniProtKB-KW"/>
</dbReference>
<gene>
    <name evidence="6" type="ORF">UY67_C0031G0003</name>
</gene>
<evidence type="ECO:0000256" key="1">
    <source>
        <dbReference type="ARBA" id="ARBA00022553"/>
    </source>
</evidence>